<protein>
    <submittedName>
        <fullName evidence="1">Uncharacterized protein</fullName>
    </submittedName>
</protein>
<evidence type="ECO:0000313" key="1">
    <source>
        <dbReference type="EMBL" id="GIY45900.1"/>
    </source>
</evidence>
<dbReference type="EMBL" id="BPLQ01009678">
    <property type="protein sequence ID" value="GIY45900.1"/>
    <property type="molecule type" value="Genomic_DNA"/>
</dbReference>
<comment type="caution">
    <text evidence="1">The sequence shown here is derived from an EMBL/GenBank/DDBJ whole genome shotgun (WGS) entry which is preliminary data.</text>
</comment>
<gene>
    <name evidence="1" type="ORF">CDAR_613731</name>
</gene>
<organism evidence="1 2">
    <name type="scientific">Caerostris darwini</name>
    <dbReference type="NCBI Taxonomy" id="1538125"/>
    <lineage>
        <taxon>Eukaryota</taxon>
        <taxon>Metazoa</taxon>
        <taxon>Ecdysozoa</taxon>
        <taxon>Arthropoda</taxon>
        <taxon>Chelicerata</taxon>
        <taxon>Arachnida</taxon>
        <taxon>Araneae</taxon>
        <taxon>Araneomorphae</taxon>
        <taxon>Entelegynae</taxon>
        <taxon>Araneoidea</taxon>
        <taxon>Araneidae</taxon>
        <taxon>Caerostris</taxon>
    </lineage>
</organism>
<accession>A0AAV4THU0</accession>
<sequence>MKKLTTTVMRCCSGASSSLLMAPSGGDEVLSEKTPPREGTFLDWWSCKKRKALAHPYASRVNTPRPHTDTCLLREALFCFGCLYSKRLAAARGVRMHFQSGPQDHLSWPPCRNASYNCLNVNNVINGLTRWKEFVDRYHQPMSSIRSM</sequence>
<reference evidence="1 2" key="1">
    <citation type="submission" date="2021-06" db="EMBL/GenBank/DDBJ databases">
        <title>Caerostris darwini draft genome.</title>
        <authorList>
            <person name="Kono N."/>
            <person name="Arakawa K."/>
        </authorList>
    </citation>
    <scope>NUCLEOTIDE SEQUENCE [LARGE SCALE GENOMIC DNA]</scope>
</reference>
<dbReference type="Proteomes" id="UP001054837">
    <property type="component" value="Unassembled WGS sequence"/>
</dbReference>
<proteinExistence type="predicted"/>
<keyword evidence="2" id="KW-1185">Reference proteome</keyword>
<dbReference type="AlphaFoldDB" id="A0AAV4THU0"/>
<evidence type="ECO:0000313" key="2">
    <source>
        <dbReference type="Proteomes" id="UP001054837"/>
    </source>
</evidence>
<name>A0AAV4THU0_9ARAC</name>